<evidence type="ECO:0000256" key="2">
    <source>
        <dbReference type="ARBA" id="ARBA00023277"/>
    </source>
</evidence>
<dbReference type="PANTHER" id="PTHR43489">
    <property type="entry name" value="ISOMERASE"/>
    <property type="match status" value="1"/>
</dbReference>
<dbReference type="Proteomes" id="UP001213972">
    <property type="component" value="Chromosome"/>
</dbReference>
<dbReference type="InterPro" id="IPR036237">
    <property type="entry name" value="Xyl_isomerase-like_sf"/>
</dbReference>
<dbReference type="EMBL" id="CP119321">
    <property type="protein sequence ID" value="WEK12490.1"/>
    <property type="molecule type" value="Genomic_DNA"/>
</dbReference>
<evidence type="ECO:0000313" key="5">
    <source>
        <dbReference type="Proteomes" id="UP001213972"/>
    </source>
</evidence>
<evidence type="ECO:0000256" key="1">
    <source>
        <dbReference type="ARBA" id="ARBA00023235"/>
    </source>
</evidence>
<organism evidence="4 5">
    <name type="scientific">Candidatus Microbacterium phytovorans</name>
    <dbReference type="NCBI Taxonomy" id="3121374"/>
    <lineage>
        <taxon>Bacteria</taxon>
        <taxon>Bacillati</taxon>
        <taxon>Actinomycetota</taxon>
        <taxon>Actinomycetes</taxon>
        <taxon>Micrococcales</taxon>
        <taxon>Microbacteriaceae</taxon>
        <taxon>Microbacterium</taxon>
    </lineage>
</organism>
<dbReference type="Gene3D" id="3.20.20.150">
    <property type="entry name" value="Divalent-metal-dependent TIM barrel enzymes"/>
    <property type="match status" value="1"/>
</dbReference>
<dbReference type="SUPFAM" id="SSF51658">
    <property type="entry name" value="Xylose isomerase-like"/>
    <property type="match status" value="1"/>
</dbReference>
<accession>A0AAJ5VZ12</accession>
<keyword evidence="1 4" id="KW-0413">Isomerase</keyword>
<dbReference type="GO" id="GO:0016853">
    <property type="term" value="F:isomerase activity"/>
    <property type="evidence" value="ECO:0007669"/>
    <property type="project" value="UniProtKB-KW"/>
</dbReference>
<reference evidence="4" key="1">
    <citation type="submission" date="2023-03" db="EMBL/GenBank/DDBJ databases">
        <title>Andean soil-derived lignocellulolytic bacterial consortium as a source of novel taxa and putative plastic-active enzymes.</title>
        <authorList>
            <person name="Diaz-Garcia L."/>
            <person name="Chuvochina M."/>
            <person name="Feuerriegel G."/>
            <person name="Bunk B."/>
            <person name="Sproer C."/>
            <person name="Streit W.R."/>
            <person name="Rodriguez L.M."/>
            <person name="Overmann J."/>
            <person name="Jimenez D.J."/>
        </authorList>
    </citation>
    <scope>NUCLEOTIDE SEQUENCE</scope>
    <source>
        <strain evidence="4">MAG 4610</strain>
    </source>
</reference>
<sequence>MTRRIGVNTWVWTSPLSDDTLDTLTAKAAAFGFDAIELPLESPGDWDAVNARDLLQERGLEPVVVGAMGPGRSLLSRAGDVAATQEYLRACLAAAVTVGATRVAGPFYAPTGVTWRMDADERDRAEAELRENLAPLVEEAGAAGIRLAVEPLNRYETSLLNTVDQALHALGPLLGDGLGIALDTYHLNIEEKRPDEAIRRAGDAIAHVQVCGSDRGAVGADHTDWPGILTALDAVGYDGVLGLESFTGDNATIAVAASVWRPLASTQDQLATDSLAFLREWENTRVRAKEHDG</sequence>
<dbReference type="InterPro" id="IPR013022">
    <property type="entry name" value="Xyl_isomerase-like_TIM-brl"/>
</dbReference>
<dbReference type="Pfam" id="PF01261">
    <property type="entry name" value="AP_endonuc_2"/>
    <property type="match status" value="1"/>
</dbReference>
<gene>
    <name evidence="4" type="ORF">P0Y48_08365</name>
</gene>
<name>A0AAJ5VZ12_9MICO</name>
<keyword evidence="2" id="KW-0119">Carbohydrate metabolism</keyword>
<feature type="domain" description="Xylose isomerase-like TIM barrel" evidence="3">
    <location>
        <begin position="26"/>
        <end position="280"/>
    </location>
</feature>
<dbReference type="PANTHER" id="PTHR43489:SF7">
    <property type="entry name" value="3-DEHYDRO-D-GULOSIDE 4-EPIMERASE-RELATED"/>
    <property type="match status" value="1"/>
</dbReference>
<dbReference type="AlphaFoldDB" id="A0AAJ5VZ12"/>
<evidence type="ECO:0000313" key="4">
    <source>
        <dbReference type="EMBL" id="WEK12490.1"/>
    </source>
</evidence>
<proteinExistence type="predicted"/>
<protein>
    <submittedName>
        <fullName evidence="4">Sugar phosphate isomerase/epimerase</fullName>
    </submittedName>
</protein>
<dbReference type="InterPro" id="IPR050417">
    <property type="entry name" value="Sugar_Epim/Isomerase"/>
</dbReference>
<evidence type="ECO:0000259" key="3">
    <source>
        <dbReference type="Pfam" id="PF01261"/>
    </source>
</evidence>